<sequence>MPFLKAERSDATRVSAAMKAVTNSEQLARMNWVFTASDG</sequence>
<dbReference type="Proteomes" id="UP000006180">
    <property type="component" value="Chromosome"/>
</dbReference>
<dbReference type="STRING" id="1185652.USDA257_c21270"/>
<evidence type="ECO:0000313" key="1">
    <source>
        <dbReference type="EMBL" id="AFL50709.1"/>
    </source>
</evidence>
<organism evidence="1 2">
    <name type="scientific">Sinorhizobium fredii (strain USDA 257)</name>
    <dbReference type="NCBI Taxonomy" id="1185652"/>
    <lineage>
        <taxon>Bacteria</taxon>
        <taxon>Pseudomonadati</taxon>
        <taxon>Pseudomonadota</taxon>
        <taxon>Alphaproteobacteria</taxon>
        <taxon>Hyphomicrobiales</taxon>
        <taxon>Rhizobiaceae</taxon>
        <taxon>Sinorhizobium/Ensifer group</taxon>
        <taxon>Sinorhizobium</taxon>
    </lineage>
</organism>
<protein>
    <submittedName>
        <fullName evidence="1">Uncharacterized protein</fullName>
    </submittedName>
</protein>
<dbReference type="PATRIC" id="fig|1185652.3.peg.2194"/>
<dbReference type="HOGENOM" id="CLU_3317048_0_0_5"/>
<proteinExistence type="predicted"/>
<reference evidence="1 2" key="1">
    <citation type="journal article" date="2012" name="J. Bacteriol.">
        <title>Complete genome sequence of the broad-host-range strain Sinorhizobium fredii USDA257.</title>
        <authorList>
            <person name="Schuldes J."/>
            <person name="Rodriguez Orbegoso M."/>
            <person name="Schmeisser C."/>
            <person name="Krishnan H.B."/>
            <person name="Daniel R."/>
            <person name="Streit W.R."/>
        </authorList>
    </citation>
    <scope>NUCLEOTIDE SEQUENCE [LARGE SCALE GENOMIC DNA]</scope>
    <source>
        <strain evidence="1 2">USDA 257</strain>
    </source>
</reference>
<name>I3X4A3_SINF2</name>
<dbReference type="EMBL" id="CP003563">
    <property type="protein sequence ID" value="AFL50709.1"/>
    <property type="molecule type" value="Genomic_DNA"/>
</dbReference>
<dbReference type="KEGG" id="sfd:USDA257_c21270"/>
<gene>
    <name evidence="1" type="ORF">USDA257_c21270</name>
</gene>
<accession>I3X4A3</accession>
<evidence type="ECO:0000313" key="2">
    <source>
        <dbReference type="Proteomes" id="UP000006180"/>
    </source>
</evidence>
<dbReference type="AlphaFoldDB" id="I3X4A3"/>